<sequence length="94" mass="9677">MTNTGGAFLVSPSIDACDHEDGRPTVYVVLATDGTPLGTVAMGADASAWYPTAYGREGDDHGPLSSFDAAVAWILMRHVVVLDAPAEPAMGAAE</sequence>
<name>A0A852TNY9_9ACTN</name>
<dbReference type="Proteomes" id="UP000589036">
    <property type="component" value="Unassembled WGS sequence"/>
</dbReference>
<organism evidence="1 2">
    <name type="scientific">Spinactinospora alkalitolerans</name>
    <dbReference type="NCBI Taxonomy" id="687207"/>
    <lineage>
        <taxon>Bacteria</taxon>
        <taxon>Bacillati</taxon>
        <taxon>Actinomycetota</taxon>
        <taxon>Actinomycetes</taxon>
        <taxon>Streptosporangiales</taxon>
        <taxon>Nocardiopsidaceae</taxon>
        <taxon>Spinactinospora</taxon>
    </lineage>
</organism>
<gene>
    <name evidence="1" type="ORF">HDA32_000127</name>
</gene>
<keyword evidence="2" id="KW-1185">Reference proteome</keyword>
<dbReference type="AlphaFoldDB" id="A0A852TNY9"/>
<protein>
    <submittedName>
        <fullName evidence="1">Uncharacterized protein</fullName>
    </submittedName>
</protein>
<evidence type="ECO:0000313" key="2">
    <source>
        <dbReference type="Proteomes" id="UP000589036"/>
    </source>
</evidence>
<dbReference type="EMBL" id="JACCCC010000001">
    <property type="protein sequence ID" value="NYE45007.1"/>
    <property type="molecule type" value="Genomic_DNA"/>
</dbReference>
<evidence type="ECO:0000313" key="1">
    <source>
        <dbReference type="EMBL" id="NYE45007.1"/>
    </source>
</evidence>
<proteinExistence type="predicted"/>
<dbReference type="RefSeq" id="WP_179641307.1">
    <property type="nucleotide sequence ID" value="NZ_BAAAYY010000005.1"/>
</dbReference>
<reference evidence="1 2" key="1">
    <citation type="submission" date="2020-07" db="EMBL/GenBank/DDBJ databases">
        <title>Sequencing the genomes of 1000 actinobacteria strains.</title>
        <authorList>
            <person name="Klenk H.-P."/>
        </authorList>
    </citation>
    <scope>NUCLEOTIDE SEQUENCE [LARGE SCALE GENOMIC DNA]</scope>
    <source>
        <strain evidence="1 2">CXB654</strain>
    </source>
</reference>
<comment type="caution">
    <text evidence="1">The sequence shown here is derived from an EMBL/GenBank/DDBJ whole genome shotgun (WGS) entry which is preliminary data.</text>
</comment>
<accession>A0A852TNY9</accession>